<evidence type="ECO:0000259" key="8">
    <source>
        <dbReference type="Pfam" id="PF01266"/>
    </source>
</evidence>
<evidence type="ECO:0000313" key="9">
    <source>
        <dbReference type="EMBL" id="AJE13922.1"/>
    </source>
</evidence>
<evidence type="ECO:0000313" key="10">
    <source>
        <dbReference type="EMBL" id="SDL99238.1"/>
    </source>
</evidence>
<keyword evidence="4 7" id="KW-0274">FAD</keyword>
<dbReference type="InterPro" id="IPR006076">
    <property type="entry name" value="FAD-dep_OxRdtase"/>
</dbReference>
<gene>
    <name evidence="7" type="primary">dadA</name>
    <name evidence="9" type="ORF">CL52_02230</name>
    <name evidence="10" type="ORF">SAMN05660875_101458</name>
</gene>
<evidence type="ECO:0000313" key="11">
    <source>
        <dbReference type="Proteomes" id="UP000031271"/>
    </source>
</evidence>
<evidence type="ECO:0000313" key="12">
    <source>
        <dbReference type="Proteomes" id="UP000182276"/>
    </source>
</evidence>
<comment type="function">
    <text evidence="7">Oxidative deamination of D-amino acids.</text>
</comment>
<feature type="binding site" evidence="7">
    <location>
        <begin position="3"/>
        <end position="17"/>
    </location>
    <ligand>
        <name>FAD</name>
        <dbReference type="ChEBI" id="CHEBI:57692"/>
    </ligand>
</feature>
<evidence type="ECO:0000256" key="3">
    <source>
        <dbReference type="ARBA" id="ARBA00022630"/>
    </source>
</evidence>
<dbReference type="FunFam" id="3.50.50.60:FF:000020">
    <property type="entry name" value="D-amino acid dehydrogenase"/>
    <property type="match status" value="1"/>
</dbReference>
<dbReference type="GO" id="GO:0005737">
    <property type="term" value="C:cytoplasm"/>
    <property type="evidence" value="ECO:0007669"/>
    <property type="project" value="TreeGrafter"/>
</dbReference>
<dbReference type="GeneID" id="77258743"/>
<dbReference type="Gene3D" id="3.50.50.60">
    <property type="entry name" value="FAD/NAD(P)-binding domain"/>
    <property type="match status" value="2"/>
</dbReference>
<evidence type="ECO:0000256" key="2">
    <source>
        <dbReference type="ARBA" id="ARBA00009410"/>
    </source>
</evidence>
<keyword evidence="3 7" id="KW-0285">Flavoprotein</keyword>
<dbReference type="Pfam" id="PF01266">
    <property type="entry name" value="DAO"/>
    <property type="match status" value="1"/>
</dbReference>
<proteinExistence type="inferred from homology"/>
<accession>A0A8D4C5N0</accession>
<dbReference type="InterPro" id="IPR023080">
    <property type="entry name" value="DadA"/>
</dbReference>
<comment type="catalytic activity">
    <reaction evidence="6 7">
        <text>a D-alpha-amino acid + A + H2O = a 2-oxocarboxylate + AH2 + NH4(+)</text>
        <dbReference type="Rhea" id="RHEA:18125"/>
        <dbReference type="ChEBI" id="CHEBI:13193"/>
        <dbReference type="ChEBI" id="CHEBI:15377"/>
        <dbReference type="ChEBI" id="CHEBI:17499"/>
        <dbReference type="ChEBI" id="CHEBI:28938"/>
        <dbReference type="ChEBI" id="CHEBI:35179"/>
        <dbReference type="ChEBI" id="CHEBI:59871"/>
    </reaction>
</comment>
<dbReference type="KEGG" id="pbm:CL52_02230"/>
<dbReference type="SUPFAM" id="SSF51905">
    <property type="entry name" value="FAD/NAD(P)-binding domain"/>
    <property type="match status" value="1"/>
</dbReference>
<dbReference type="NCBIfam" id="NF001933">
    <property type="entry name" value="PRK00711.1"/>
    <property type="match status" value="1"/>
</dbReference>
<feature type="domain" description="FAD dependent oxidoreductase" evidence="8">
    <location>
        <begin position="2"/>
        <end position="398"/>
    </location>
</feature>
<dbReference type="RefSeq" id="WP_043218167.1">
    <property type="nucleotide sequence ID" value="NZ_CP007511.1"/>
</dbReference>
<dbReference type="EMBL" id="CP007511">
    <property type="protein sequence ID" value="AJE13922.1"/>
    <property type="molecule type" value="Genomic_DNA"/>
</dbReference>
<name>A0A8D4C5N0_9GAMM</name>
<evidence type="ECO:0000256" key="4">
    <source>
        <dbReference type="ARBA" id="ARBA00022827"/>
    </source>
</evidence>
<evidence type="ECO:0000256" key="5">
    <source>
        <dbReference type="ARBA" id="ARBA00023002"/>
    </source>
</evidence>
<comment type="cofactor">
    <cofactor evidence="1 7">
        <name>FAD</name>
        <dbReference type="ChEBI" id="CHEBI:57692"/>
    </cofactor>
</comment>
<keyword evidence="12" id="KW-1185">Reference proteome</keyword>
<reference evidence="10 12" key="2">
    <citation type="submission" date="2016-10" db="EMBL/GenBank/DDBJ databases">
        <authorList>
            <person name="Varghese N."/>
            <person name="Submissions S."/>
        </authorList>
    </citation>
    <scope>NUCLEOTIDE SEQUENCE [LARGE SCALE GENOMIC DNA]</scope>
    <source>
        <strain evidence="10 12">DSM 6083</strain>
    </source>
</reference>
<keyword evidence="5 7" id="KW-0560">Oxidoreductase</keyword>
<dbReference type="EMBL" id="FNHO01000001">
    <property type="protein sequence ID" value="SDL99238.1"/>
    <property type="molecule type" value="Genomic_DNA"/>
</dbReference>
<dbReference type="AlphaFoldDB" id="A0A8D4C5N0"/>
<comment type="similarity">
    <text evidence="2 7">Belongs to the DadA oxidoreductase family.</text>
</comment>
<protein>
    <recommendedName>
        <fullName evidence="7">D-amino acid dehydrogenase</fullName>
        <ecNumber evidence="7">1.4.99.-</ecNumber>
    </recommendedName>
</protein>
<dbReference type="Gene3D" id="3.30.9.10">
    <property type="entry name" value="D-Amino Acid Oxidase, subunit A, domain 2"/>
    <property type="match status" value="1"/>
</dbReference>
<reference evidence="9 11" key="3">
    <citation type="journal article" name="Genome Announc.">
        <title>Complete Genome Sequence of Pseudomonas balearica DSM 6083T.</title>
        <authorList>
            <person name="Bennasar-Figueras A."/>
            <person name="Salva-Serra F."/>
            <person name="Jaen-Luchoro D."/>
            <person name="Segui C."/>
            <person name="Aliaga F."/>
            <person name="Busquets A."/>
            <person name="Gomila M."/>
            <person name="Moore E.R."/>
            <person name="Lalucat J."/>
        </authorList>
    </citation>
    <scope>NUCLEOTIDE SEQUENCE [LARGE SCALE GENOMIC DNA]</scope>
    <source>
        <strain evidence="11">DSM 6083</strain>
        <strain evidence="9">DSM6083</strain>
    </source>
</reference>
<dbReference type="HAMAP" id="MF_01202">
    <property type="entry name" value="DadA"/>
    <property type="match status" value="1"/>
</dbReference>
<dbReference type="EC" id="1.4.99.-" evidence="7"/>
<dbReference type="GO" id="GO:0008718">
    <property type="term" value="F:D-amino-acid dehydrogenase activity"/>
    <property type="evidence" value="ECO:0007669"/>
    <property type="project" value="UniProtKB-UniRule"/>
</dbReference>
<dbReference type="Proteomes" id="UP000182276">
    <property type="component" value="Unassembled WGS sequence"/>
</dbReference>
<dbReference type="PANTHER" id="PTHR13847">
    <property type="entry name" value="SARCOSINE DEHYDROGENASE-RELATED"/>
    <property type="match status" value="1"/>
</dbReference>
<dbReference type="PANTHER" id="PTHR13847:SF280">
    <property type="entry name" value="D-AMINO ACID DEHYDROGENASE"/>
    <property type="match status" value="1"/>
</dbReference>
<evidence type="ECO:0000256" key="1">
    <source>
        <dbReference type="ARBA" id="ARBA00001974"/>
    </source>
</evidence>
<dbReference type="InterPro" id="IPR036188">
    <property type="entry name" value="FAD/NAD-bd_sf"/>
</dbReference>
<dbReference type="SUPFAM" id="SSF54373">
    <property type="entry name" value="FAD-linked reductases, C-terminal domain"/>
    <property type="match status" value="1"/>
</dbReference>
<evidence type="ECO:0000256" key="6">
    <source>
        <dbReference type="ARBA" id="ARBA00047884"/>
    </source>
</evidence>
<dbReference type="Proteomes" id="UP000031271">
    <property type="component" value="Chromosome"/>
</dbReference>
<organism evidence="9 11">
    <name type="scientific">Stutzerimonas balearica DSM 6083</name>
    <dbReference type="NCBI Taxonomy" id="1123016"/>
    <lineage>
        <taxon>Bacteria</taxon>
        <taxon>Pseudomonadati</taxon>
        <taxon>Pseudomonadota</taxon>
        <taxon>Gammaproteobacteria</taxon>
        <taxon>Pseudomonadales</taxon>
        <taxon>Pseudomonadaceae</taxon>
        <taxon>Stutzerimonas</taxon>
    </lineage>
</organism>
<dbReference type="GO" id="GO:0005886">
    <property type="term" value="C:plasma membrane"/>
    <property type="evidence" value="ECO:0007669"/>
    <property type="project" value="TreeGrafter"/>
</dbReference>
<sequence length="432" mass="47371">MRVLVLGGGVVGTASAYYLARAGFEVVVVDRQPAVAMETSFANAGQVSPGYASPWAAPGVPLKAIKWLLQRHAPLAIKLTGDVAQYLWMAQMLRNCTAARYAVNKERMVRLSEYSRDCLDELRAETGIGYEGRQLGTTQLFRTQAQLDAAAKDIAVLERSGVPYELLDRNGIARAEPALAKVAHKLAGALRLPNDQTGDCQMFTTRLAEMARELGVEFRFGRDIQRLEHQGDRLAGVWIDGQLETADRYVLALGSYSPQMLKPLGIRAPVYPLKGYSLTVPITDPGMAPMSTVLDETYKVAITRFDQRIRVGGMAEIAGYDLSLNPRRRETLEMVVNDLYPLGGDTHEAVFWTGLRPATPDGTPIIGATPYRNLFLNTGHGTLGWTMACGSGRVLADLLASKRPQISTDGLDISRYGYRKEQRKHAHPASAH</sequence>
<evidence type="ECO:0000256" key="7">
    <source>
        <dbReference type="HAMAP-Rule" id="MF_01202"/>
    </source>
</evidence>
<reference evidence="11" key="1">
    <citation type="submission" date="2014-03" db="EMBL/GenBank/DDBJ databases">
        <title>Complete genome of Pseudomonas balearica DSM 6083T, a sewage water isolate from an enrichment with 2-methylnaphthalene.</title>
        <authorList>
            <person name="Salva-Serra F."/>
            <person name="Jaen-Luchoro D."/>
            <person name="Busquets A."/>
            <person name="Pena A."/>
            <person name="Gomila M."/>
            <person name="Bosch R."/>
            <person name="Nogales B."/>
            <person name="Garcia-Valdes E."/>
            <person name="Lalucat J."/>
            <person name="Bennasar A."/>
        </authorList>
    </citation>
    <scope>NUCLEOTIDE SEQUENCE [LARGE SCALE GENOMIC DNA]</scope>
    <source>
        <strain evidence="11">DSM 6083</strain>
    </source>
</reference>
<dbReference type="GO" id="GO:0055130">
    <property type="term" value="P:D-alanine catabolic process"/>
    <property type="evidence" value="ECO:0007669"/>
    <property type="project" value="TreeGrafter"/>
</dbReference>